<protein>
    <submittedName>
        <fullName evidence="2">Uncharacterized protein</fullName>
    </submittedName>
</protein>
<name>L5K766_PTEAL</name>
<accession>L5K766</accession>
<evidence type="ECO:0000256" key="1">
    <source>
        <dbReference type="SAM" id="MobiDB-lite"/>
    </source>
</evidence>
<evidence type="ECO:0000313" key="3">
    <source>
        <dbReference type="Proteomes" id="UP000010552"/>
    </source>
</evidence>
<keyword evidence="3" id="KW-1185">Reference proteome</keyword>
<sequence length="68" mass="7005">MAQKAEEPFEGGTRASLFGAGSGALPITPCPVSTLRPGLVSIQESAKDSFTFSRPPVIPTSGTRLQTG</sequence>
<organism evidence="2 3">
    <name type="scientific">Pteropus alecto</name>
    <name type="common">Black flying fox</name>
    <dbReference type="NCBI Taxonomy" id="9402"/>
    <lineage>
        <taxon>Eukaryota</taxon>
        <taxon>Metazoa</taxon>
        <taxon>Chordata</taxon>
        <taxon>Craniata</taxon>
        <taxon>Vertebrata</taxon>
        <taxon>Euteleostomi</taxon>
        <taxon>Mammalia</taxon>
        <taxon>Eutheria</taxon>
        <taxon>Laurasiatheria</taxon>
        <taxon>Chiroptera</taxon>
        <taxon>Yinpterochiroptera</taxon>
        <taxon>Pteropodoidea</taxon>
        <taxon>Pteropodidae</taxon>
        <taxon>Pteropodinae</taxon>
        <taxon>Pteropus</taxon>
    </lineage>
</organism>
<feature type="region of interest" description="Disordered" evidence="1">
    <location>
        <begin position="46"/>
        <end position="68"/>
    </location>
</feature>
<dbReference type="AlphaFoldDB" id="L5K766"/>
<reference evidence="3" key="1">
    <citation type="journal article" date="2013" name="Science">
        <title>Comparative analysis of bat genomes provides insight into the evolution of flight and immunity.</title>
        <authorList>
            <person name="Zhang G."/>
            <person name="Cowled C."/>
            <person name="Shi Z."/>
            <person name="Huang Z."/>
            <person name="Bishop-Lilly K.A."/>
            <person name="Fang X."/>
            <person name="Wynne J.W."/>
            <person name="Xiong Z."/>
            <person name="Baker M.L."/>
            <person name="Zhao W."/>
            <person name="Tachedjian M."/>
            <person name="Zhu Y."/>
            <person name="Zhou P."/>
            <person name="Jiang X."/>
            <person name="Ng J."/>
            <person name="Yang L."/>
            <person name="Wu L."/>
            <person name="Xiao J."/>
            <person name="Feng Y."/>
            <person name="Chen Y."/>
            <person name="Sun X."/>
            <person name="Zhang Y."/>
            <person name="Marsh G.A."/>
            <person name="Crameri G."/>
            <person name="Broder C.C."/>
            <person name="Frey K.G."/>
            <person name="Wang L.F."/>
            <person name="Wang J."/>
        </authorList>
    </citation>
    <scope>NUCLEOTIDE SEQUENCE [LARGE SCALE GENOMIC DNA]</scope>
</reference>
<dbReference type="EMBL" id="KB030979">
    <property type="protein sequence ID" value="ELK07350.1"/>
    <property type="molecule type" value="Genomic_DNA"/>
</dbReference>
<dbReference type="InParanoid" id="L5K766"/>
<dbReference type="Proteomes" id="UP000010552">
    <property type="component" value="Unassembled WGS sequence"/>
</dbReference>
<feature type="region of interest" description="Disordered" evidence="1">
    <location>
        <begin position="1"/>
        <end position="20"/>
    </location>
</feature>
<proteinExistence type="predicted"/>
<gene>
    <name evidence="2" type="ORF">PAL_GLEAN10012644</name>
</gene>
<evidence type="ECO:0000313" key="2">
    <source>
        <dbReference type="EMBL" id="ELK07350.1"/>
    </source>
</evidence>